<name>W9XP28_9EURO</name>
<feature type="region of interest" description="Disordered" evidence="1">
    <location>
        <begin position="302"/>
        <end position="351"/>
    </location>
</feature>
<keyword evidence="4" id="KW-1185">Reference proteome</keyword>
<evidence type="ECO:0000313" key="3">
    <source>
        <dbReference type="EMBL" id="EXJ79080.1"/>
    </source>
</evidence>
<evidence type="ECO:0000256" key="2">
    <source>
        <dbReference type="SAM" id="SignalP"/>
    </source>
</evidence>
<feature type="region of interest" description="Disordered" evidence="1">
    <location>
        <begin position="369"/>
        <end position="389"/>
    </location>
</feature>
<evidence type="ECO:0000256" key="1">
    <source>
        <dbReference type="SAM" id="MobiDB-lite"/>
    </source>
</evidence>
<feature type="region of interest" description="Disordered" evidence="1">
    <location>
        <begin position="185"/>
        <end position="214"/>
    </location>
</feature>
<dbReference type="EMBL" id="AMGY01000008">
    <property type="protein sequence ID" value="EXJ79080.1"/>
    <property type="molecule type" value="Genomic_DNA"/>
</dbReference>
<comment type="caution">
    <text evidence="3">The sequence shown here is derived from an EMBL/GenBank/DDBJ whole genome shotgun (WGS) entry which is preliminary data.</text>
</comment>
<gene>
    <name evidence="3" type="ORF">A1O3_08581</name>
</gene>
<feature type="compositionally biased region" description="Polar residues" evidence="1">
    <location>
        <begin position="375"/>
        <end position="389"/>
    </location>
</feature>
<sequence>MFGSMITFVALALATISSVVALPTGPSLQPAPAAVLSVRHIHPNLQPALASAPVVPARAPAPAMPSQHVPVASVGPVGPVASAPYIYQTRASAHPMPARQNHSSVLMPISLPSPIYARSASASTSTSASASSTSGDIVSHVMVDNKPWTYTIHAHDTPHVIRPMPTTLATMIAMEKREAHRHLPVPFPSSANHTLPLPRSAPAPADPSATSASSPVIFDSISTPSDAAETTPVARIIPAHTPSRFASPPGSLAVSLPSARSYPSPFSGSLARPSHSHSQSQTNDIHHAVETMSAPFLGQFGPSSLPDGLQLPKEMPSPSPELFPSQFGAPSLPGLPLPTEMPSPSPSHDRLPLSLSLSLSIRQLVPLPLPQSQPTNTPHTQTEADTISTSTWSVETPTTATTEPMFSILPFTGPLTPIPTLF</sequence>
<dbReference type="HOGENOM" id="CLU_650528_0_0_1"/>
<dbReference type="GeneID" id="19172668"/>
<feature type="signal peptide" evidence="2">
    <location>
        <begin position="1"/>
        <end position="21"/>
    </location>
</feature>
<feature type="compositionally biased region" description="Pro residues" evidence="1">
    <location>
        <begin position="333"/>
        <end position="345"/>
    </location>
</feature>
<protein>
    <submittedName>
        <fullName evidence="3">Uncharacterized protein</fullName>
    </submittedName>
</protein>
<accession>W9XP28</accession>
<dbReference type="AlphaFoldDB" id="W9XP28"/>
<feature type="chain" id="PRO_5004932961" evidence="2">
    <location>
        <begin position="22"/>
        <end position="422"/>
    </location>
</feature>
<evidence type="ECO:0000313" key="4">
    <source>
        <dbReference type="Proteomes" id="UP000019478"/>
    </source>
</evidence>
<organism evidence="3 4">
    <name type="scientific">Capronia epimyces CBS 606.96</name>
    <dbReference type="NCBI Taxonomy" id="1182542"/>
    <lineage>
        <taxon>Eukaryota</taxon>
        <taxon>Fungi</taxon>
        <taxon>Dikarya</taxon>
        <taxon>Ascomycota</taxon>
        <taxon>Pezizomycotina</taxon>
        <taxon>Eurotiomycetes</taxon>
        <taxon>Chaetothyriomycetidae</taxon>
        <taxon>Chaetothyriales</taxon>
        <taxon>Herpotrichiellaceae</taxon>
        <taxon>Capronia</taxon>
    </lineage>
</organism>
<keyword evidence="2" id="KW-0732">Signal</keyword>
<dbReference type="RefSeq" id="XP_007736868.1">
    <property type="nucleotide sequence ID" value="XM_007738678.1"/>
</dbReference>
<proteinExistence type="predicted"/>
<dbReference type="Proteomes" id="UP000019478">
    <property type="component" value="Unassembled WGS sequence"/>
</dbReference>
<reference evidence="3 4" key="1">
    <citation type="submission" date="2013-03" db="EMBL/GenBank/DDBJ databases">
        <title>The Genome Sequence of Capronia epimyces CBS 606.96.</title>
        <authorList>
            <consortium name="The Broad Institute Genomics Platform"/>
            <person name="Cuomo C."/>
            <person name="de Hoog S."/>
            <person name="Gorbushina A."/>
            <person name="Walker B."/>
            <person name="Young S.K."/>
            <person name="Zeng Q."/>
            <person name="Gargeya S."/>
            <person name="Fitzgerald M."/>
            <person name="Haas B."/>
            <person name="Abouelleil A."/>
            <person name="Allen A.W."/>
            <person name="Alvarado L."/>
            <person name="Arachchi H.M."/>
            <person name="Berlin A.M."/>
            <person name="Chapman S.B."/>
            <person name="Gainer-Dewar J."/>
            <person name="Goldberg J."/>
            <person name="Griggs A."/>
            <person name="Gujja S."/>
            <person name="Hansen M."/>
            <person name="Howarth C."/>
            <person name="Imamovic A."/>
            <person name="Ireland A."/>
            <person name="Larimer J."/>
            <person name="McCowan C."/>
            <person name="Murphy C."/>
            <person name="Pearson M."/>
            <person name="Poon T.W."/>
            <person name="Priest M."/>
            <person name="Roberts A."/>
            <person name="Saif S."/>
            <person name="Shea T."/>
            <person name="Sisk P."/>
            <person name="Sykes S."/>
            <person name="Wortman J."/>
            <person name="Nusbaum C."/>
            <person name="Birren B."/>
        </authorList>
    </citation>
    <scope>NUCLEOTIDE SEQUENCE [LARGE SCALE GENOMIC DNA]</scope>
    <source>
        <strain evidence="3 4">CBS 606.96</strain>
    </source>
</reference>